<sequence>MSILSQSEEQSDSAVGQRSGDAESAADSDVTARPLFRLGRVLFGGVLAFTAVDNLRQLEGRIDYADAKDAPLPGVTVPSVSGSLLLGGISVALWRAPAAGAAAIASFLIGTTPIMHDFWNEDDPQQQQQELTHFLKNTALLGAALAFLEVGQREA</sequence>
<gene>
    <name evidence="2" type="ORF">JMJ58_16955</name>
</gene>
<feature type="compositionally biased region" description="Polar residues" evidence="1">
    <location>
        <begin position="1"/>
        <end position="16"/>
    </location>
</feature>
<dbReference type="EMBL" id="CP069188">
    <property type="protein sequence ID" value="QRV14603.1"/>
    <property type="molecule type" value="Genomic_DNA"/>
</dbReference>
<dbReference type="GeneID" id="62876849"/>
<dbReference type="Proteomes" id="UP000637819">
    <property type="component" value="Chromosome"/>
</dbReference>
<evidence type="ECO:0000313" key="2">
    <source>
        <dbReference type="EMBL" id="QRV14603.1"/>
    </source>
</evidence>
<proteinExistence type="predicted"/>
<dbReference type="Pfam" id="PF05514">
    <property type="entry name" value="HR_lesion"/>
    <property type="match status" value="1"/>
</dbReference>
<dbReference type="InterPro" id="IPR008637">
    <property type="entry name" value="HR_lesion"/>
</dbReference>
<evidence type="ECO:0000313" key="3">
    <source>
        <dbReference type="Proteomes" id="UP000637819"/>
    </source>
</evidence>
<organism evidence="2 3">
    <name type="scientific">Haloterrigena salifodinae</name>
    <dbReference type="NCBI Taxonomy" id="2675099"/>
    <lineage>
        <taxon>Archaea</taxon>
        <taxon>Methanobacteriati</taxon>
        <taxon>Methanobacteriota</taxon>
        <taxon>Stenosarchaea group</taxon>
        <taxon>Halobacteria</taxon>
        <taxon>Halobacteriales</taxon>
        <taxon>Natrialbaceae</taxon>
        <taxon>Haloterrigena</taxon>
    </lineage>
</organism>
<keyword evidence="3" id="KW-1185">Reference proteome</keyword>
<dbReference type="AlphaFoldDB" id="A0A8T8DZD2"/>
<accession>A0A8T8DZD2</accession>
<name>A0A8T8DZD2_9EURY</name>
<evidence type="ECO:0000256" key="1">
    <source>
        <dbReference type="SAM" id="MobiDB-lite"/>
    </source>
</evidence>
<dbReference type="KEGG" id="hsal:JMJ58_16955"/>
<feature type="region of interest" description="Disordered" evidence="1">
    <location>
        <begin position="1"/>
        <end position="26"/>
    </location>
</feature>
<dbReference type="OrthoDB" id="340328at2157"/>
<dbReference type="RefSeq" id="WP_204747349.1">
    <property type="nucleotide sequence ID" value="NZ_CP069188.1"/>
</dbReference>
<reference evidence="2 3" key="1">
    <citation type="submission" date="2021-01" db="EMBL/GenBank/DDBJ databases">
        <title>Genome Sequence and Methylation Pattern of Haloterrigena salifodinae BOL5-1, An Extremely Halophilic Archaeon from a Bolivian Salt Mine.</title>
        <authorList>
            <person name="DasSarma P."/>
            <person name="Anton B.P."/>
            <person name="DasSarma S.L."/>
            <person name="von Ehrenheim H.A.L."/>
            <person name="Martinez F.L."/>
            <person name="Guzman D."/>
            <person name="Roberts R.J."/>
            <person name="DasSarma S."/>
        </authorList>
    </citation>
    <scope>NUCLEOTIDE SEQUENCE [LARGE SCALE GENOMIC DNA]</scope>
    <source>
        <strain evidence="2 3">BOL5-1</strain>
    </source>
</reference>
<protein>
    <submittedName>
        <fullName evidence="2">DoxX family membrane protein</fullName>
    </submittedName>
</protein>